<gene>
    <name evidence="1" type="ORF">M0R45_034235</name>
</gene>
<accession>A0AAW1VTW5</accession>
<organism evidence="1 2">
    <name type="scientific">Rubus argutus</name>
    <name type="common">Southern blackberry</name>
    <dbReference type="NCBI Taxonomy" id="59490"/>
    <lineage>
        <taxon>Eukaryota</taxon>
        <taxon>Viridiplantae</taxon>
        <taxon>Streptophyta</taxon>
        <taxon>Embryophyta</taxon>
        <taxon>Tracheophyta</taxon>
        <taxon>Spermatophyta</taxon>
        <taxon>Magnoliopsida</taxon>
        <taxon>eudicotyledons</taxon>
        <taxon>Gunneridae</taxon>
        <taxon>Pentapetalae</taxon>
        <taxon>rosids</taxon>
        <taxon>fabids</taxon>
        <taxon>Rosales</taxon>
        <taxon>Rosaceae</taxon>
        <taxon>Rosoideae</taxon>
        <taxon>Rosoideae incertae sedis</taxon>
        <taxon>Rubus</taxon>
    </lineage>
</organism>
<dbReference type="AlphaFoldDB" id="A0AAW1VTW5"/>
<dbReference type="EMBL" id="JBEDUW010000007">
    <property type="protein sequence ID" value="KAK9910267.1"/>
    <property type="molecule type" value="Genomic_DNA"/>
</dbReference>
<comment type="caution">
    <text evidence="1">The sequence shown here is derived from an EMBL/GenBank/DDBJ whole genome shotgun (WGS) entry which is preliminary data.</text>
</comment>
<name>A0AAW1VTW5_RUBAR</name>
<keyword evidence="2" id="KW-1185">Reference proteome</keyword>
<proteinExistence type="predicted"/>
<sequence>MKRRYREWHKEARNTISLGKVASMSREERLKTALLACSRIRIMEYESLRQELKKRPLNVEGIRRHVEYRRLANLCQTITESRERELKLYEHNVKLQKWLCYLLDKLGEIIPPEQSLIIIDELLAM</sequence>
<evidence type="ECO:0000313" key="1">
    <source>
        <dbReference type="EMBL" id="KAK9910267.1"/>
    </source>
</evidence>
<evidence type="ECO:0000313" key="2">
    <source>
        <dbReference type="Proteomes" id="UP001457282"/>
    </source>
</evidence>
<protein>
    <submittedName>
        <fullName evidence="1">Uncharacterized protein</fullName>
    </submittedName>
</protein>
<reference evidence="1 2" key="1">
    <citation type="journal article" date="2023" name="G3 (Bethesda)">
        <title>A chromosome-length genome assembly and annotation of blackberry (Rubus argutus, cv. 'Hillquist').</title>
        <authorList>
            <person name="Bruna T."/>
            <person name="Aryal R."/>
            <person name="Dudchenko O."/>
            <person name="Sargent D.J."/>
            <person name="Mead D."/>
            <person name="Buti M."/>
            <person name="Cavallini A."/>
            <person name="Hytonen T."/>
            <person name="Andres J."/>
            <person name="Pham M."/>
            <person name="Weisz D."/>
            <person name="Mascagni F."/>
            <person name="Usai G."/>
            <person name="Natali L."/>
            <person name="Bassil N."/>
            <person name="Fernandez G.E."/>
            <person name="Lomsadze A."/>
            <person name="Armour M."/>
            <person name="Olukolu B."/>
            <person name="Poorten T."/>
            <person name="Britton C."/>
            <person name="Davik J."/>
            <person name="Ashrafi H."/>
            <person name="Aiden E.L."/>
            <person name="Borodovsky M."/>
            <person name="Worthington M."/>
        </authorList>
    </citation>
    <scope>NUCLEOTIDE SEQUENCE [LARGE SCALE GENOMIC DNA]</scope>
    <source>
        <strain evidence="1">PI 553951</strain>
    </source>
</reference>
<dbReference type="Proteomes" id="UP001457282">
    <property type="component" value="Unassembled WGS sequence"/>
</dbReference>